<dbReference type="Proteomes" id="UP000635477">
    <property type="component" value="Unassembled WGS sequence"/>
</dbReference>
<feature type="compositionally biased region" description="Polar residues" evidence="1">
    <location>
        <begin position="911"/>
        <end position="921"/>
    </location>
</feature>
<dbReference type="OrthoDB" id="410701at2759"/>
<dbReference type="AlphaFoldDB" id="A0A8H4XLQ6"/>
<dbReference type="EMBL" id="JABEYC010000289">
    <property type="protein sequence ID" value="KAF4979520.1"/>
    <property type="molecule type" value="Genomic_DNA"/>
</dbReference>
<evidence type="ECO:0008006" key="4">
    <source>
        <dbReference type="Google" id="ProtNLM"/>
    </source>
</evidence>
<name>A0A8H4XLQ6_9HYPO</name>
<feature type="compositionally biased region" description="Basic and acidic residues" evidence="1">
    <location>
        <begin position="942"/>
        <end position="962"/>
    </location>
</feature>
<gene>
    <name evidence="2" type="ORF">FZEAL_4288</name>
</gene>
<accession>A0A8H4XLQ6</accession>
<feature type="region of interest" description="Disordered" evidence="1">
    <location>
        <begin position="911"/>
        <end position="962"/>
    </location>
</feature>
<protein>
    <recommendedName>
        <fullName evidence="4">Prefoldin subunit</fullName>
    </recommendedName>
</protein>
<reference evidence="2" key="1">
    <citation type="journal article" date="2020" name="BMC Genomics">
        <title>Correction to: Identification and distribution of gene clusters required for synthesis of sphingolipid metabolism inhibitors in diverse species of the filamentous fungus Fusarium.</title>
        <authorList>
            <person name="Kim H.S."/>
            <person name="Lohmar J.M."/>
            <person name="Busman M."/>
            <person name="Brown D.W."/>
            <person name="Naumann T.A."/>
            <person name="Divon H.H."/>
            <person name="Lysoe E."/>
            <person name="Uhlig S."/>
            <person name="Proctor R.H."/>
        </authorList>
    </citation>
    <scope>NUCLEOTIDE SEQUENCE</scope>
    <source>
        <strain evidence="2">NRRL 22465</strain>
    </source>
</reference>
<comment type="caution">
    <text evidence="2">The sequence shown here is derived from an EMBL/GenBank/DDBJ whole genome shotgun (WGS) entry which is preliminary data.</text>
</comment>
<proteinExistence type="predicted"/>
<sequence length="962" mass="110254">MLQGRRTSDRTRNHVAQLRQQLAIEKQREAAEIPHNQEHGTRIQKNRQIPSEPVFEQNYLRGRIERRLKLQKGWADQSPAVLLRKYLSYVQPPRNMQRQTAAIRSMRLPIVLLQMQLRRQVEADPENNNDIAELLPSKEQWNNLMDVLNHNGHTEEDLDSYIDILFAESDEQRCQRFLADGLAKPTFILSFLLRLGSSFSEISTLDGLIKYCRQRLRDTTDTDTPSDAEPKYMGRARTAMRQFAAEDFTQVVERLAFHCRRVEPRRLVVLAEIVAEFILGYEARSKNPKETYHAQCKYFNVALDAIAGRMGSGPQRKATPFAFIWEAQRILLGMSGGLPEALLVDRSGFKAIRAVLAGMPKNRDEAHSARRHSQSWPPYLRPGDGMDEVMEPDESWTRVVRAGMMMQEAGFPKGEVDLALDVLQGLAHDGTPTIQQRKQMSPDRDIATWAASIKATRNAHEAWGRFRRPPKPGMKPGRGEYSAMFQRLFAREADPDTGSLPGDTALNYPTLEETNLTELEKFRLQPPTPAELYEMMRGDKIRPDEQCLTILVSNAESLDKAHRYLLESSTPQHSYSNLTLPTPLAESLKSIPLPVFSAYINVCSRAPGTRGRNMLRAIRLAELRLSRKHQNWASYVWAPILKNLGQHHFGLRISLEAQLRLMLYLVDRIDATHGISLPLFHRFTLSLRKILRREVEKLSEAVNVNSTDLSALAILYDIGAEEADATPTKTSEIWEDSTLGLIRTAGARMKGFFYKLVVQERDRMRIGEVSDVSRLDEMRARRDPVMAPYAHDLMLALAFTGEFEEMAEVMKWLIREWSSRELREELESLDEVPRELDILETLCAFRSFAEPMMTRQELDAVLSDFNRHGVYWDWPDDNTVQGYIEGRHHSNANRELSEVLRWVRHRSSIRQAEQEASATDTTDMELDSTEAKPDAVGQDDSGPQRDDLEDLRRRVYRDDLAT</sequence>
<evidence type="ECO:0000313" key="3">
    <source>
        <dbReference type="Proteomes" id="UP000635477"/>
    </source>
</evidence>
<evidence type="ECO:0000313" key="2">
    <source>
        <dbReference type="EMBL" id="KAF4979520.1"/>
    </source>
</evidence>
<reference evidence="2" key="2">
    <citation type="submission" date="2020-05" db="EMBL/GenBank/DDBJ databases">
        <authorList>
            <person name="Kim H.-S."/>
            <person name="Proctor R.H."/>
            <person name="Brown D.W."/>
        </authorList>
    </citation>
    <scope>NUCLEOTIDE SEQUENCE</scope>
    <source>
        <strain evidence="2">NRRL 22465</strain>
    </source>
</reference>
<feature type="region of interest" description="Disordered" evidence="1">
    <location>
        <begin position="366"/>
        <end position="388"/>
    </location>
</feature>
<keyword evidence="3" id="KW-1185">Reference proteome</keyword>
<organism evidence="2 3">
    <name type="scientific">Fusarium zealandicum</name>
    <dbReference type="NCBI Taxonomy" id="1053134"/>
    <lineage>
        <taxon>Eukaryota</taxon>
        <taxon>Fungi</taxon>
        <taxon>Dikarya</taxon>
        <taxon>Ascomycota</taxon>
        <taxon>Pezizomycotina</taxon>
        <taxon>Sordariomycetes</taxon>
        <taxon>Hypocreomycetidae</taxon>
        <taxon>Hypocreales</taxon>
        <taxon>Nectriaceae</taxon>
        <taxon>Fusarium</taxon>
        <taxon>Fusarium staphyleae species complex</taxon>
    </lineage>
</organism>
<evidence type="ECO:0000256" key="1">
    <source>
        <dbReference type="SAM" id="MobiDB-lite"/>
    </source>
</evidence>